<gene>
    <name evidence="1" type="primary">RNF14</name>
    <name evidence="1" type="ORF">SNAT2548_LOCUS14924</name>
</gene>
<dbReference type="EMBL" id="CAJNDS010001802">
    <property type="protein sequence ID" value="CAE7281431.1"/>
    <property type="molecule type" value="Genomic_DNA"/>
</dbReference>
<keyword evidence="2" id="KW-1185">Reference proteome</keyword>
<accession>A0A812N0T2</accession>
<evidence type="ECO:0000313" key="1">
    <source>
        <dbReference type="EMBL" id="CAE7281431.1"/>
    </source>
</evidence>
<protein>
    <submittedName>
        <fullName evidence="1">RNF14 protein</fullName>
    </submittedName>
</protein>
<evidence type="ECO:0000313" key="2">
    <source>
        <dbReference type="Proteomes" id="UP000604046"/>
    </source>
</evidence>
<organism evidence="1 2">
    <name type="scientific">Symbiodinium natans</name>
    <dbReference type="NCBI Taxonomy" id="878477"/>
    <lineage>
        <taxon>Eukaryota</taxon>
        <taxon>Sar</taxon>
        <taxon>Alveolata</taxon>
        <taxon>Dinophyceae</taxon>
        <taxon>Suessiales</taxon>
        <taxon>Symbiodiniaceae</taxon>
        <taxon>Symbiodinium</taxon>
    </lineage>
</organism>
<proteinExistence type="predicted"/>
<dbReference type="AlphaFoldDB" id="A0A812N0T2"/>
<dbReference type="Proteomes" id="UP000604046">
    <property type="component" value="Unassembled WGS sequence"/>
</dbReference>
<name>A0A812N0T2_9DINO</name>
<comment type="caution">
    <text evidence="1">The sequence shown here is derived from an EMBL/GenBank/DDBJ whole genome shotgun (WGS) entry which is preliminary data.</text>
</comment>
<reference evidence="1" key="1">
    <citation type="submission" date="2021-02" db="EMBL/GenBank/DDBJ databases">
        <authorList>
            <person name="Dougan E. K."/>
            <person name="Rhodes N."/>
            <person name="Thang M."/>
            <person name="Chan C."/>
        </authorList>
    </citation>
    <scope>NUCLEOTIDE SEQUENCE</scope>
</reference>
<sequence>MEPQSAPTPLWHRAFAVSGFKGGSPRHLAIYQDAWWVSKLDLLRGVRENLTTEPPVAIHYHDGEVLCRSGNTDVSRLRAWRPAREVPKGVAESACRGVLQVFYRHSQSCPSSFPRCMDFWAALGRRSLADPLTLAEGRSGRDLRQTVHQKLLDMHRADLRARNISEEEIQQIAEPIELAYSDKFKEL</sequence>